<gene>
    <name evidence="11" type="ORF">TcWFU_009176</name>
</gene>
<protein>
    <recommendedName>
        <fullName evidence="8">alanine transaminase</fullName>
        <ecNumber evidence="8">2.6.1.2</ecNumber>
    </recommendedName>
</protein>
<evidence type="ECO:0000259" key="10">
    <source>
        <dbReference type="Pfam" id="PF00155"/>
    </source>
</evidence>
<evidence type="ECO:0000313" key="12">
    <source>
        <dbReference type="Proteomes" id="UP001651158"/>
    </source>
</evidence>
<comment type="subunit">
    <text evidence="2">Homodimer.</text>
</comment>
<dbReference type="Proteomes" id="UP001651158">
    <property type="component" value="Unassembled WGS sequence"/>
</dbReference>
<dbReference type="InterPro" id="IPR015421">
    <property type="entry name" value="PyrdxlP-dep_Trfase_major"/>
</dbReference>
<reference evidence="11 12" key="1">
    <citation type="journal article" date="2022" name="Front. Cell. Infect. Microbiol.">
        <title>The Genomes of Two Strains of Taenia crassiceps the Animal Model for the Study of Human Cysticercosis.</title>
        <authorList>
            <person name="Bobes R.J."/>
            <person name="Estrada K."/>
            <person name="Rios-Valencia D.G."/>
            <person name="Calderon-Gallegos A."/>
            <person name="de la Torre P."/>
            <person name="Carrero J.C."/>
            <person name="Sanchez-Flores A."/>
            <person name="Laclette J.P."/>
        </authorList>
    </citation>
    <scope>NUCLEOTIDE SEQUENCE [LARGE SCALE GENOMIC DNA]</scope>
    <source>
        <strain evidence="11">WFUcys</strain>
    </source>
</reference>
<evidence type="ECO:0000256" key="7">
    <source>
        <dbReference type="ARBA" id="ARBA00025785"/>
    </source>
</evidence>
<dbReference type="EMBL" id="JAKROA010000007">
    <property type="protein sequence ID" value="KAL5105937.1"/>
    <property type="molecule type" value="Genomic_DNA"/>
</dbReference>
<sequence length="664" mass="74192">MGIKWRWNTPLPGVIQVSWEWFTSSFSTSRNTSAPLNSPSIRRYQFPTPRRLVGADARQTLLLPSKVEMVKPFCYRDETSMTPPTTSSRLRLNPLTTYIMSYAVRGPIVTRSQELEKELQSGEKKNFQQVVKCNIGDCHATGQKPITFFRQVIALCSYPTLLDDPNFPEDAKQRARNILAGCAGESVGSYSISTGVIYIRERIAEYIRLRDGISANYFNIFLSNGASEAIKAVLLLLSSSQTGPNRVGVMVPTPQYPLYSATISEYDAYQINYYLDEDNSWNLNVAELERALTEGKENCKPRALVVINPGNPTGQVLSRQSMKEIIRFVKRHGLVLLADEVYQFNVYHPEITPWTSFKKVLHEMGPEYADSVELASFMSASKGYMGECGFRGGYCELVNFDPDVQAQLFKYLSARLCPAVLGQVMIGVICDPPRPSEPSYDLYTCQRDSVLADLKEKAQLATDTLNGLEGVTCNAVQGAMYAFPQIRLPLKAIAAAREKDMEPDFFYCLSLLEEKGICFVPGSGFGQKPGTYHFRTTILPSVPVMRRVMADLAGFHKAFLAKSVRRERQAKTTFPTRPSLPIGSFDRGGTGPRRVGSVAVRFEFLPLPSITTFSSFLMPLPPSNICETVEPLKPLLQSLHEARLEHDLGLNVSTVWSCLIMEVE</sequence>
<evidence type="ECO:0000256" key="5">
    <source>
        <dbReference type="ARBA" id="ARBA00022898"/>
    </source>
</evidence>
<name>A0ABR4Q8M2_9CEST</name>
<organism evidence="11 12">
    <name type="scientific">Taenia crassiceps</name>
    <dbReference type="NCBI Taxonomy" id="6207"/>
    <lineage>
        <taxon>Eukaryota</taxon>
        <taxon>Metazoa</taxon>
        <taxon>Spiralia</taxon>
        <taxon>Lophotrochozoa</taxon>
        <taxon>Platyhelminthes</taxon>
        <taxon>Cestoda</taxon>
        <taxon>Eucestoda</taxon>
        <taxon>Cyclophyllidea</taxon>
        <taxon>Taeniidae</taxon>
        <taxon>Taenia</taxon>
    </lineage>
</organism>
<dbReference type="EC" id="2.6.1.2" evidence="8"/>
<feature type="domain" description="Aminotransferase class I/classII large" evidence="10">
    <location>
        <begin position="151"/>
        <end position="540"/>
    </location>
</feature>
<dbReference type="GO" id="GO:0008483">
    <property type="term" value="F:transaminase activity"/>
    <property type="evidence" value="ECO:0007669"/>
    <property type="project" value="UniProtKB-KW"/>
</dbReference>
<comment type="pathway">
    <text evidence="6">Amino-acid degradation; L-alanine degradation via transaminase pathway; pyruvate from L-alanine: step 1/1.</text>
</comment>
<keyword evidence="3 11" id="KW-0032">Aminotransferase</keyword>
<evidence type="ECO:0000256" key="4">
    <source>
        <dbReference type="ARBA" id="ARBA00022679"/>
    </source>
</evidence>
<dbReference type="PANTHER" id="PTHR11751:SF29">
    <property type="entry name" value="ALANINE TRANSAMINASE"/>
    <property type="match status" value="1"/>
</dbReference>
<dbReference type="Gene3D" id="3.90.1150.10">
    <property type="entry name" value="Aspartate Aminotransferase, domain 1"/>
    <property type="match status" value="1"/>
</dbReference>
<keyword evidence="5" id="KW-0663">Pyridoxal phosphate</keyword>
<evidence type="ECO:0000256" key="8">
    <source>
        <dbReference type="ARBA" id="ARBA00026106"/>
    </source>
</evidence>
<keyword evidence="4" id="KW-0808">Transferase</keyword>
<comment type="caution">
    <text evidence="11">The sequence shown here is derived from an EMBL/GenBank/DDBJ whole genome shotgun (WGS) entry which is preliminary data.</text>
</comment>
<dbReference type="InterPro" id="IPR004839">
    <property type="entry name" value="Aminotransferase_I/II_large"/>
</dbReference>
<accession>A0ABR4Q8M2</accession>
<comment type="catalytic activity">
    <reaction evidence="9">
        <text>L-alanine + 2-oxoglutarate = pyruvate + L-glutamate</text>
        <dbReference type="Rhea" id="RHEA:19453"/>
        <dbReference type="ChEBI" id="CHEBI:15361"/>
        <dbReference type="ChEBI" id="CHEBI:16810"/>
        <dbReference type="ChEBI" id="CHEBI:29985"/>
        <dbReference type="ChEBI" id="CHEBI:57972"/>
        <dbReference type="EC" id="2.6.1.2"/>
    </reaction>
</comment>
<evidence type="ECO:0000256" key="2">
    <source>
        <dbReference type="ARBA" id="ARBA00011738"/>
    </source>
</evidence>
<dbReference type="InterPro" id="IPR045088">
    <property type="entry name" value="ALAT1/2-like"/>
</dbReference>
<dbReference type="CDD" id="cd00609">
    <property type="entry name" value="AAT_like"/>
    <property type="match status" value="1"/>
</dbReference>
<evidence type="ECO:0000256" key="3">
    <source>
        <dbReference type="ARBA" id="ARBA00022576"/>
    </source>
</evidence>
<keyword evidence="12" id="KW-1185">Reference proteome</keyword>
<evidence type="ECO:0000256" key="9">
    <source>
        <dbReference type="ARBA" id="ARBA00047412"/>
    </source>
</evidence>
<dbReference type="InterPro" id="IPR015422">
    <property type="entry name" value="PyrdxlP-dep_Trfase_small"/>
</dbReference>
<dbReference type="PANTHER" id="PTHR11751">
    <property type="entry name" value="ALANINE AMINOTRANSFERASE"/>
    <property type="match status" value="1"/>
</dbReference>
<comment type="similarity">
    <text evidence="7">Belongs to the class-I pyridoxal-phosphate-dependent aminotransferase family. Alanine aminotransferase subfamily.</text>
</comment>
<dbReference type="Gene3D" id="3.40.640.10">
    <property type="entry name" value="Type I PLP-dependent aspartate aminotransferase-like (Major domain)"/>
    <property type="match status" value="1"/>
</dbReference>
<dbReference type="InterPro" id="IPR015424">
    <property type="entry name" value="PyrdxlP-dep_Trfase"/>
</dbReference>
<dbReference type="Pfam" id="PF00155">
    <property type="entry name" value="Aminotran_1_2"/>
    <property type="match status" value="1"/>
</dbReference>
<dbReference type="SUPFAM" id="SSF53383">
    <property type="entry name" value="PLP-dependent transferases"/>
    <property type="match status" value="1"/>
</dbReference>
<evidence type="ECO:0000256" key="6">
    <source>
        <dbReference type="ARBA" id="ARBA00025708"/>
    </source>
</evidence>
<evidence type="ECO:0000256" key="1">
    <source>
        <dbReference type="ARBA" id="ARBA00001933"/>
    </source>
</evidence>
<evidence type="ECO:0000313" key="11">
    <source>
        <dbReference type="EMBL" id="KAL5105937.1"/>
    </source>
</evidence>
<dbReference type="Gene3D" id="1.10.287.1970">
    <property type="match status" value="1"/>
</dbReference>
<proteinExistence type="inferred from homology"/>
<comment type="cofactor">
    <cofactor evidence="1">
        <name>pyridoxal 5'-phosphate</name>
        <dbReference type="ChEBI" id="CHEBI:597326"/>
    </cofactor>
</comment>